<dbReference type="Proteomes" id="UP000193920">
    <property type="component" value="Unassembled WGS sequence"/>
</dbReference>
<gene>
    <name evidence="1" type="ORF">LY90DRAFT_642155</name>
</gene>
<dbReference type="EMBL" id="MCOG01000056">
    <property type="protein sequence ID" value="ORY63604.1"/>
    <property type="molecule type" value="Genomic_DNA"/>
</dbReference>
<protein>
    <submittedName>
        <fullName evidence="1">Uncharacterized protein</fullName>
    </submittedName>
</protein>
<organism evidence="1 2">
    <name type="scientific">Neocallimastix californiae</name>
    <dbReference type="NCBI Taxonomy" id="1754190"/>
    <lineage>
        <taxon>Eukaryota</taxon>
        <taxon>Fungi</taxon>
        <taxon>Fungi incertae sedis</taxon>
        <taxon>Chytridiomycota</taxon>
        <taxon>Chytridiomycota incertae sedis</taxon>
        <taxon>Neocallimastigomycetes</taxon>
        <taxon>Neocallimastigales</taxon>
        <taxon>Neocallimastigaceae</taxon>
        <taxon>Neocallimastix</taxon>
    </lineage>
</organism>
<keyword evidence="2" id="KW-1185">Reference proteome</keyword>
<evidence type="ECO:0000313" key="2">
    <source>
        <dbReference type="Proteomes" id="UP000193920"/>
    </source>
</evidence>
<accession>A0A1Y2DWX7</accession>
<reference evidence="1 2" key="1">
    <citation type="submission" date="2016-08" db="EMBL/GenBank/DDBJ databases">
        <title>A Parts List for Fungal Cellulosomes Revealed by Comparative Genomics.</title>
        <authorList>
            <consortium name="DOE Joint Genome Institute"/>
            <person name="Haitjema C.H."/>
            <person name="Gilmore S.P."/>
            <person name="Henske J.K."/>
            <person name="Solomon K.V."/>
            <person name="De Groot R."/>
            <person name="Kuo A."/>
            <person name="Mondo S.J."/>
            <person name="Salamov A.A."/>
            <person name="Labutti K."/>
            <person name="Zhao Z."/>
            <person name="Chiniquy J."/>
            <person name="Barry K."/>
            <person name="Brewer H.M."/>
            <person name="Purvine S.O."/>
            <person name="Wright A.T."/>
            <person name="Boxma B."/>
            <person name="Van Alen T."/>
            <person name="Hackstein J.H."/>
            <person name="Baker S.E."/>
            <person name="Grigoriev I.V."/>
            <person name="O'Malley M.A."/>
        </authorList>
    </citation>
    <scope>NUCLEOTIDE SEQUENCE [LARGE SCALE GENOMIC DNA]</scope>
    <source>
        <strain evidence="1 2">G1</strain>
    </source>
</reference>
<proteinExistence type="predicted"/>
<name>A0A1Y2DWX7_9FUNG</name>
<dbReference type="AlphaFoldDB" id="A0A1Y2DWX7"/>
<evidence type="ECO:0000313" key="1">
    <source>
        <dbReference type="EMBL" id="ORY63604.1"/>
    </source>
</evidence>
<comment type="caution">
    <text evidence="1">The sequence shown here is derived from an EMBL/GenBank/DDBJ whole genome shotgun (WGS) entry which is preliminary data.</text>
</comment>
<sequence length="125" mass="14522">MQLGELQFGEMPHFFNTPHAFKKIGEMQSGEMQFGEMQLSPFIHVSRVRVTLTLYNEKRKNNSCKSKANILYSAVNLFSQSSYTRSDKDFDANISFAFCGTSIVKDILAYSPFYKKRFYIIIEIY</sequence>